<feature type="compositionally biased region" description="Acidic residues" evidence="1">
    <location>
        <begin position="13"/>
        <end position="22"/>
    </location>
</feature>
<sequence>MGDLRESLRSDLLEDEKEEEEEGSRSPRETHRHISERRALDGRLKFCDWFSRRCGRHWEAEMVEFGKKMVAARQLTDAKATRILLL</sequence>
<organism evidence="2 3">
    <name type="scientific">Ficus carica</name>
    <name type="common">Common fig</name>
    <dbReference type="NCBI Taxonomy" id="3494"/>
    <lineage>
        <taxon>Eukaryota</taxon>
        <taxon>Viridiplantae</taxon>
        <taxon>Streptophyta</taxon>
        <taxon>Embryophyta</taxon>
        <taxon>Tracheophyta</taxon>
        <taxon>Spermatophyta</taxon>
        <taxon>Magnoliopsida</taxon>
        <taxon>eudicotyledons</taxon>
        <taxon>Gunneridae</taxon>
        <taxon>Pentapetalae</taxon>
        <taxon>rosids</taxon>
        <taxon>fabids</taxon>
        <taxon>Rosales</taxon>
        <taxon>Moraceae</taxon>
        <taxon>Ficeae</taxon>
        <taxon>Ficus</taxon>
    </lineage>
</organism>
<keyword evidence="3" id="KW-1185">Reference proteome</keyword>
<name>A0AA87ZMT3_FICCA</name>
<evidence type="ECO:0000313" key="3">
    <source>
        <dbReference type="Proteomes" id="UP001187192"/>
    </source>
</evidence>
<accession>A0AA87ZMT3</accession>
<feature type="compositionally biased region" description="Basic and acidic residues" evidence="1">
    <location>
        <begin position="23"/>
        <end position="34"/>
    </location>
</feature>
<dbReference type="Proteomes" id="UP001187192">
    <property type="component" value="Unassembled WGS sequence"/>
</dbReference>
<reference evidence="2" key="1">
    <citation type="submission" date="2023-07" db="EMBL/GenBank/DDBJ databases">
        <title>draft genome sequence of fig (Ficus carica).</title>
        <authorList>
            <person name="Takahashi T."/>
            <person name="Nishimura K."/>
        </authorList>
    </citation>
    <scope>NUCLEOTIDE SEQUENCE</scope>
</reference>
<comment type="caution">
    <text evidence="2">The sequence shown here is derived from an EMBL/GenBank/DDBJ whole genome shotgun (WGS) entry which is preliminary data.</text>
</comment>
<dbReference type="AlphaFoldDB" id="A0AA87ZMT3"/>
<evidence type="ECO:0000313" key="2">
    <source>
        <dbReference type="EMBL" id="GMN29488.1"/>
    </source>
</evidence>
<protein>
    <submittedName>
        <fullName evidence="2">Uncharacterized protein</fullName>
    </submittedName>
</protein>
<proteinExistence type="predicted"/>
<feature type="region of interest" description="Disordered" evidence="1">
    <location>
        <begin position="1"/>
        <end position="34"/>
    </location>
</feature>
<feature type="compositionally biased region" description="Basic and acidic residues" evidence="1">
    <location>
        <begin position="1"/>
        <end position="12"/>
    </location>
</feature>
<gene>
    <name evidence="2" type="ORF">TIFTF001_002457</name>
</gene>
<evidence type="ECO:0000256" key="1">
    <source>
        <dbReference type="SAM" id="MobiDB-lite"/>
    </source>
</evidence>
<dbReference type="EMBL" id="BTGU01000002">
    <property type="protein sequence ID" value="GMN29488.1"/>
    <property type="molecule type" value="Genomic_DNA"/>
</dbReference>